<organism evidence="8 9">
    <name type="scientific">Biomphalaria glabrata</name>
    <name type="common">Bloodfluke planorb</name>
    <name type="synonym">Freshwater snail</name>
    <dbReference type="NCBI Taxonomy" id="6526"/>
    <lineage>
        <taxon>Eukaryota</taxon>
        <taxon>Metazoa</taxon>
        <taxon>Spiralia</taxon>
        <taxon>Lophotrochozoa</taxon>
        <taxon>Mollusca</taxon>
        <taxon>Gastropoda</taxon>
        <taxon>Heterobranchia</taxon>
        <taxon>Euthyneura</taxon>
        <taxon>Panpulmonata</taxon>
        <taxon>Hygrophila</taxon>
        <taxon>Lymnaeoidea</taxon>
        <taxon>Planorbidae</taxon>
        <taxon>Biomphalaria</taxon>
    </lineage>
</organism>
<dbReference type="InterPro" id="IPR013098">
    <property type="entry name" value="Ig_I-set"/>
</dbReference>
<dbReference type="InterPro" id="IPR036179">
    <property type="entry name" value="Ig-like_dom_sf"/>
</dbReference>
<feature type="chain" id="PRO_5040744829" evidence="5">
    <location>
        <begin position="19"/>
        <end position="936"/>
    </location>
</feature>
<feature type="transmembrane region" description="Helical" evidence="4">
    <location>
        <begin position="798"/>
        <end position="821"/>
    </location>
</feature>
<dbReference type="SUPFAM" id="SSF48726">
    <property type="entry name" value="Immunoglobulin"/>
    <property type="match status" value="5"/>
</dbReference>
<accession>A0A9W2YTS3</accession>
<keyword evidence="5" id="KW-0732">Signal</keyword>
<dbReference type="SMART" id="SM00408">
    <property type="entry name" value="IGc2"/>
    <property type="match status" value="5"/>
</dbReference>
<name>A0A9W2YTS3_BIOGL</name>
<evidence type="ECO:0000256" key="4">
    <source>
        <dbReference type="SAM" id="Phobius"/>
    </source>
</evidence>
<feature type="signal peptide" evidence="5">
    <location>
        <begin position="1"/>
        <end position="18"/>
    </location>
</feature>
<dbReference type="OrthoDB" id="6282755at2759"/>
<dbReference type="Gene3D" id="2.60.40.10">
    <property type="entry name" value="Immunoglobulins"/>
    <property type="match status" value="7"/>
</dbReference>
<evidence type="ECO:0000259" key="7">
    <source>
        <dbReference type="PROSITE" id="PS50853"/>
    </source>
</evidence>
<feature type="domain" description="Ig-like" evidence="6">
    <location>
        <begin position="117"/>
        <end position="188"/>
    </location>
</feature>
<feature type="domain" description="Ig-like" evidence="6">
    <location>
        <begin position="412"/>
        <end position="525"/>
    </location>
</feature>
<keyword evidence="4" id="KW-0472">Membrane</keyword>
<gene>
    <name evidence="9" type="primary">LOC106055189</name>
</gene>
<sequence length="936" mass="101997">MDFHYIFLSVLLLPICIGQDPTDFKVQIMPVVSVLNANLNEGKGLTCSSVPPGDLEWFFQDAKITSTTGRVKIETSGNFLRLRIGDVQETDAGVYKCRGSKGDKSDERTINLEVSIPVKVLSKPDQFGIIDQDGAVECDVVGKPVPTLTWKFLNGSDIPNSDKYVISPNRLTIKKLTIEDAQTYNCYVYVLSTGHLEDFLINYEVVKPPVISLLPTFDPPNPKVGDTVVIKCLADGRPNPEYTFFKSDRDKGEVPVSEDKVNKANGILTLTDVQREDEATYRCVASNKGGSDTKSNTLDVLIPPVITDINDVPNAFENTEAKLKCVAEGDPMPDIEWKKLEPLSTGSQAKDIQPQEIKGDMDNLPNAIIKTQSKTLLFSKVVPENAGTYQCTAFNSVGSVSKTAKLGVQYKPHFNTDFKQTEFWGWGGHRANLTCQASANNKAELSWFRPDSEFPDDRSKDKPITSIYPFEGPLPNTVNSDSYLTSSSLLVNIANNDATNDYLYGDYLCKATNSLGDNVLKIQLRKASPPNQPIVKIVDTFSTSVKLGVTTVEQQAGVEVTEYHYALKQNGQAQSEDVVKANSGGETQFSVTNLQPGTSYTIDVQAKSPVGLGSAKSIIVKTPDVSRPEKLTIESPPLGESSNSYTVRWATPVDGGSVITKYIIKYRKCEITEMTTDPKKWTVKQYLANENSVIESTQSSTQEVTIPNLDSDSYYDIRVTAVNDKGESDPESKIIKTSSQTKMSSGAGIVEDQDGDDNKTEIVDVGGSVNISNVTDGETLSETSVDKPADSASLSSGAIVGIIIGLIVIIAVVAIVVFLVLKKPGLVQGLRGRLGGKAGEEERGKKEDGKDPAEEEKLIKKDDTVKVENELEESKNDVIVEHPEEFEPDSKPEQPDAPPAQKPAALEKPEELKTPTATTEIKITPETPEKPENAAA</sequence>
<protein>
    <submittedName>
        <fullName evidence="9">Neural cell adhesion molecule 1-like isoform X1</fullName>
    </submittedName>
</protein>
<dbReference type="InterPro" id="IPR013783">
    <property type="entry name" value="Ig-like_fold"/>
</dbReference>
<keyword evidence="8" id="KW-1185">Reference proteome</keyword>
<dbReference type="SUPFAM" id="SSF49265">
    <property type="entry name" value="Fibronectin type III"/>
    <property type="match status" value="1"/>
</dbReference>
<dbReference type="SMART" id="SM00409">
    <property type="entry name" value="IG"/>
    <property type="match status" value="5"/>
</dbReference>
<evidence type="ECO:0000256" key="3">
    <source>
        <dbReference type="SAM" id="MobiDB-lite"/>
    </source>
</evidence>
<feature type="compositionally biased region" description="Basic and acidic residues" evidence="3">
    <location>
        <begin position="838"/>
        <end position="894"/>
    </location>
</feature>
<dbReference type="InterPro" id="IPR003599">
    <property type="entry name" value="Ig_sub"/>
</dbReference>
<dbReference type="GO" id="GO:0098609">
    <property type="term" value="P:cell-cell adhesion"/>
    <property type="evidence" value="ECO:0007669"/>
    <property type="project" value="TreeGrafter"/>
</dbReference>
<feature type="domain" description="Fibronectin type-III" evidence="7">
    <location>
        <begin position="529"/>
        <end position="625"/>
    </location>
</feature>
<feature type="compositionally biased region" description="Polar residues" evidence="3">
    <location>
        <begin position="773"/>
        <end position="783"/>
    </location>
</feature>
<feature type="domain" description="Ig-like" evidence="6">
    <location>
        <begin position="30"/>
        <end position="111"/>
    </location>
</feature>
<dbReference type="GO" id="GO:0016020">
    <property type="term" value="C:membrane"/>
    <property type="evidence" value="ECO:0007669"/>
    <property type="project" value="UniProtKB-SubCell"/>
</dbReference>
<evidence type="ECO:0000313" key="9">
    <source>
        <dbReference type="RefSeq" id="XP_055866061.1"/>
    </source>
</evidence>
<dbReference type="CDD" id="cd00063">
    <property type="entry name" value="FN3"/>
    <property type="match status" value="2"/>
</dbReference>
<keyword evidence="1" id="KW-0677">Repeat</keyword>
<evidence type="ECO:0000256" key="1">
    <source>
        <dbReference type="ARBA" id="ARBA00022737"/>
    </source>
</evidence>
<evidence type="ECO:0000313" key="8">
    <source>
        <dbReference type="Proteomes" id="UP001165740"/>
    </source>
</evidence>
<dbReference type="InterPro" id="IPR003598">
    <property type="entry name" value="Ig_sub2"/>
</dbReference>
<dbReference type="Proteomes" id="UP001165740">
    <property type="component" value="Chromosome 14"/>
</dbReference>
<proteinExistence type="predicted"/>
<dbReference type="GeneID" id="106055189"/>
<feature type="compositionally biased region" description="Basic and acidic residues" evidence="3">
    <location>
        <begin position="927"/>
        <end position="936"/>
    </location>
</feature>
<dbReference type="PANTHER" id="PTHR44170:SF56">
    <property type="entry name" value="FIBRONECTIN TYPE-III DOMAIN-CONTAINING PROTEIN"/>
    <property type="match status" value="1"/>
</dbReference>
<dbReference type="OMA" id="TCKGTIN"/>
<keyword evidence="4" id="KW-0812">Transmembrane</keyword>
<dbReference type="InterPro" id="IPR007110">
    <property type="entry name" value="Ig-like_dom"/>
</dbReference>
<dbReference type="InterPro" id="IPR036116">
    <property type="entry name" value="FN3_sf"/>
</dbReference>
<feature type="domain" description="Ig-like" evidence="6">
    <location>
        <begin position="304"/>
        <end position="407"/>
    </location>
</feature>
<dbReference type="Pfam" id="PF13927">
    <property type="entry name" value="Ig_3"/>
    <property type="match status" value="2"/>
</dbReference>
<reference evidence="9" key="1">
    <citation type="submission" date="2025-08" db="UniProtKB">
        <authorList>
            <consortium name="RefSeq"/>
        </authorList>
    </citation>
    <scope>IDENTIFICATION</scope>
</reference>
<evidence type="ECO:0000256" key="2">
    <source>
        <dbReference type="ARBA" id="ARBA00023157"/>
    </source>
</evidence>
<dbReference type="InterPro" id="IPR003961">
    <property type="entry name" value="FN3_dom"/>
</dbReference>
<feature type="domain" description="Ig-like" evidence="6">
    <location>
        <begin position="209"/>
        <end position="299"/>
    </location>
</feature>
<dbReference type="SMART" id="SM00060">
    <property type="entry name" value="FN3"/>
    <property type="match status" value="2"/>
</dbReference>
<feature type="compositionally biased region" description="Low complexity" evidence="3">
    <location>
        <begin position="914"/>
        <end position="926"/>
    </location>
</feature>
<dbReference type="PANTHER" id="PTHR44170">
    <property type="entry name" value="PROTEIN SIDEKICK"/>
    <property type="match status" value="1"/>
</dbReference>
<keyword evidence="2" id="KW-1015">Disulfide bond</keyword>
<dbReference type="CDD" id="cd00096">
    <property type="entry name" value="Ig"/>
    <property type="match status" value="3"/>
</dbReference>
<feature type="domain" description="Fibronectin type-III" evidence="7">
    <location>
        <begin position="627"/>
        <end position="741"/>
    </location>
</feature>
<dbReference type="PROSITE" id="PS50835">
    <property type="entry name" value="IG_LIKE"/>
    <property type="match status" value="5"/>
</dbReference>
<evidence type="ECO:0000256" key="5">
    <source>
        <dbReference type="SAM" id="SignalP"/>
    </source>
</evidence>
<keyword evidence="4" id="KW-1133">Transmembrane helix</keyword>
<dbReference type="AlphaFoldDB" id="A0A9W2YTS3"/>
<dbReference type="Pfam" id="PF00041">
    <property type="entry name" value="fn3"/>
    <property type="match status" value="2"/>
</dbReference>
<feature type="region of interest" description="Disordered" evidence="3">
    <location>
        <begin position="773"/>
        <end position="792"/>
    </location>
</feature>
<dbReference type="RefSeq" id="XP_055866061.1">
    <property type="nucleotide sequence ID" value="XM_056010086.1"/>
</dbReference>
<evidence type="ECO:0000259" key="6">
    <source>
        <dbReference type="PROSITE" id="PS50835"/>
    </source>
</evidence>
<dbReference type="PROSITE" id="PS50853">
    <property type="entry name" value="FN3"/>
    <property type="match status" value="2"/>
</dbReference>
<dbReference type="Pfam" id="PF07679">
    <property type="entry name" value="I-set"/>
    <property type="match status" value="2"/>
</dbReference>
<feature type="region of interest" description="Disordered" evidence="3">
    <location>
        <begin position="830"/>
        <end position="936"/>
    </location>
</feature>